<evidence type="ECO:0000313" key="2">
    <source>
        <dbReference type="EMBL" id="CAE8586881.1"/>
    </source>
</evidence>
<organism evidence="2 3">
    <name type="scientific">Polarella glacialis</name>
    <name type="common">Dinoflagellate</name>
    <dbReference type="NCBI Taxonomy" id="89957"/>
    <lineage>
        <taxon>Eukaryota</taxon>
        <taxon>Sar</taxon>
        <taxon>Alveolata</taxon>
        <taxon>Dinophyceae</taxon>
        <taxon>Suessiales</taxon>
        <taxon>Suessiaceae</taxon>
        <taxon>Polarella</taxon>
    </lineage>
</organism>
<dbReference type="OMA" id="TMPHEKY"/>
<feature type="compositionally biased region" description="Basic and acidic residues" evidence="1">
    <location>
        <begin position="1"/>
        <end position="19"/>
    </location>
</feature>
<dbReference type="PANTHER" id="PTHR34689">
    <property type="entry name" value="NUCLEIC ACID-BINDING PROTEIN"/>
    <property type="match status" value="1"/>
</dbReference>
<dbReference type="EMBL" id="CAJNNV010002260">
    <property type="protein sequence ID" value="CAE8586881.1"/>
    <property type="molecule type" value="Genomic_DNA"/>
</dbReference>
<proteinExistence type="predicted"/>
<feature type="compositionally biased region" description="Basic residues" evidence="1">
    <location>
        <begin position="40"/>
        <end position="75"/>
    </location>
</feature>
<evidence type="ECO:0000256" key="1">
    <source>
        <dbReference type="SAM" id="MobiDB-lite"/>
    </source>
</evidence>
<protein>
    <recommendedName>
        <fullName evidence="4">ADP-ribosylation factor-like protein 6-interacting protein 4</fullName>
    </recommendedName>
</protein>
<dbReference type="PANTHER" id="PTHR34689:SF1">
    <property type="entry name" value="NUCLEIC ACID-BINDING PROTEIN"/>
    <property type="match status" value="1"/>
</dbReference>
<accession>A0A813DDN2</accession>
<comment type="caution">
    <text evidence="2">The sequence shown here is derived from an EMBL/GenBank/DDBJ whole genome shotgun (WGS) entry which is preliminary data.</text>
</comment>
<name>A0A813DDN2_POLGL</name>
<dbReference type="Proteomes" id="UP000654075">
    <property type="component" value="Unassembled WGS sequence"/>
</dbReference>
<reference evidence="2" key="1">
    <citation type="submission" date="2021-02" db="EMBL/GenBank/DDBJ databases">
        <authorList>
            <person name="Dougan E. K."/>
            <person name="Rhodes N."/>
            <person name="Thang M."/>
            <person name="Chan C."/>
        </authorList>
    </citation>
    <scope>NUCLEOTIDE SEQUENCE</scope>
</reference>
<keyword evidence="3" id="KW-1185">Reference proteome</keyword>
<evidence type="ECO:0008006" key="4">
    <source>
        <dbReference type="Google" id="ProtNLM"/>
    </source>
</evidence>
<feature type="region of interest" description="Disordered" evidence="1">
    <location>
        <begin position="1"/>
        <end position="103"/>
    </location>
</feature>
<dbReference type="AlphaFoldDB" id="A0A813DDN2"/>
<feature type="compositionally biased region" description="Low complexity" evidence="1">
    <location>
        <begin position="20"/>
        <end position="36"/>
    </location>
</feature>
<feature type="compositionally biased region" description="Basic and acidic residues" evidence="1">
    <location>
        <begin position="271"/>
        <end position="280"/>
    </location>
</feature>
<dbReference type="OrthoDB" id="2538345at2759"/>
<sequence length="290" mass="33214">EKEKKKANAERLAEHKARVESGSGSGSDSESSSSESSSEKKKKTKKDKKKPKKKEKKKKDKKKGKKDKKKDKKKGKKEEGKEKKKGKGAKKKNRSGVAVSNQYGKYGIIKPEDFFNKKPEFLSWAMDVKKSNTDAMGQMQQRDLFKEYIEDYNTATMPCKKYYNMGVWEQETAAKRKKKLMATDLDEKERNSLVSFDDENARKMEMAANKAKKHENLIKQEVGNLRMNKEKAEEMMHQTRLRGQVDMLRQTGHEGKALELQARMDPNRMTMAEKRQKKSEGGGGMGFAPS</sequence>
<feature type="non-terminal residue" evidence="2">
    <location>
        <position position="1"/>
    </location>
</feature>
<feature type="region of interest" description="Disordered" evidence="1">
    <location>
        <begin position="255"/>
        <end position="290"/>
    </location>
</feature>
<feature type="compositionally biased region" description="Basic residues" evidence="1">
    <location>
        <begin position="83"/>
        <end position="94"/>
    </location>
</feature>
<feature type="compositionally biased region" description="Gly residues" evidence="1">
    <location>
        <begin position="281"/>
        <end position="290"/>
    </location>
</feature>
<gene>
    <name evidence="2" type="ORF">PGLA1383_LOCUS5725</name>
</gene>
<evidence type="ECO:0000313" key="3">
    <source>
        <dbReference type="Proteomes" id="UP000654075"/>
    </source>
</evidence>